<name>A0A086LG73_TOXGO</name>
<comment type="caution">
    <text evidence="2">The sequence shown here is derived from an EMBL/GenBank/DDBJ whole genome shotgun (WGS) entry which is preliminary data.</text>
</comment>
<feature type="non-terminal residue" evidence="2">
    <location>
        <position position="1"/>
    </location>
</feature>
<dbReference type="AlphaFoldDB" id="A0A086LG73"/>
<evidence type="ECO:0000313" key="3">
    <source>
        <dbReference type="Proteomes" id="UP000028838"/>
    </source>
</evidence>
<feature type="compositionally biased region" description="Basic and acidic residues" evidence="1">
    <location>
        <begin position="1"/>
        <end position="18"/>
    </location>
</feature>
<dbReference type="Proteomes" id="UP000028838">
    <property type="component" value="Unassembled WGS sequence"/>
</dbReference>
<feature type="region of interest" description="Disordered" evidence="1">
    <location>
        <begin position="1"/>
        <end position="23"/>
    </location>
</feature>
<dbReference type="EMBL" id="AEYH02000226">
    <property type="protein sequence ID" value="KFG55641.1"/>
    <property type="molecule type" value="Genomic_DNA"/>
</dbReference>
<evidence type="ECO:0000313" key="2">
    <source>
        <dbReference type="EMBL" id="KFG55641.1"/>
    </source>
</evidence>
<dbReference type="VEuPathDB" id="ToxoDB:TGFOU_402760"/>
<organism evidence="2 3">
    <name type="scientific">Toxoplasma gondii FOU</name>
    <dbReference type="NCBI Taxonomy" id="943167"/>
    <lineage>
        <taxon>Eukaryota</taxon>
        <taxon>Sar</taxon>
        <taxon>Alveolata</taxon>
        <taxon>Apicomplexa</taxon>
        <taxon>Conoidasida</taxon>
        <taxon>Coccidia</taxon>
        <taxon>Eucoccidiorida</taxon>
        <taxon>Eimeriorina</taxon>
        <taxon>Sarcocystidae</taxon>
        <taxon>Toxoplasma</taxon>
    </lineage>
</organism>
<evidence type="ECO:0000256" key="1">
    <source>
        <dbReference type="SAM" id="MobiDB-lite"/>
    </source>
</evidence>
<reference evidence="2 3" key="1">
    <citation type="submission" date="2014-07" db="EMBL/GenBank/DDBJ databases">
        <authorList>
            <person name="Sibley D."/>
            <person name="Venepally P."/>
            <person name="Karamycheva S."/>
            <person name="Hadjithomas M."/>
            <person name="Khan A."/>
            <person name="Brunk B."/>
            <person name="Roos D."/>
            <person name="Caler E."/>
            <person name="Lorenzi H."/>
        </authorList>
    </citation>
    <scope>NUCLEOTIDE SEQUENCE [LARGE SCALE GENOMIC DNA]</scope>
    <source>
        <strain evidence="2 3">FOU</strain>
    </source>
</reference>
<accession>A0A086LG73</accession>
<proteinExistence type="predicted"/>
<gene>
    <name evidence="2" type="ORF">TGFOU_402760</name>
</gene>
<protein>
    <submittedName>
        <fullName evidence="2">Uncharacterized protein</fullName>
    </submittedName>
</protein>
<sequence>REEREREEERTEKGETGKREKRKSVCTFPPPEGCVGCFLSERPLKPGEGGKRRETKKRGCCAKAVPVQERETKERTEAGEKACGRQFFHFCCRKATVSWRLRFGSSEKAAPSEG</sequence>